<dbReference type="AlphaFoldDB" id="A0ABD2P884"/>
<name>A0ABD2P884_9CUCU</name>
<dbReference type="PANTHER" id="PTHR23279">
    <property type="entry name" value="DEFECTIVE PROBOSCIS EXTENSION RESPONSE DPR -RELATED"/>
    <property type="match status" value="1"/>
</dbReference>
<dbReference type="SMART" id="SM00409">
    <property type="entry name" value="IG"/>
    <property type="match status" value="1"/>
</dbReference>
<accession>A0ABD2P884</accession>
<dbReference type="SUPFAM" id="SSF48726">
    <property type="entry name" value="Immunoglobulin"/>
    <property type="match status" value="1"/>
</dbReference>
<dbReference type="InterPro" id="IPR007110">
    <property type="entry name" value="Ig-like_dom"/>
</dbReference>
<protein>
    <recommendedName>
        <fullName evidence="1">Ig-like domain-containing protein</fullName>
    </recommendedName>
</protein>
<organism evidence="2 3">
    <name type="scientific">Cryptolaemus montrouzieri</name>
    <dbReference type="NCBI Taxonomy" id="559131"/>
    <lineage>
        <taxon>Eukaryota</taxon>
        <taxon>Metazoa</taxon>
        <taxon>Ecdysozoa</taxon>
        <taxon>Arthropoda</taxon>
        <taxon>Hexapoda</taxon>
        <taxon>Insecta</taxon>
        <taxon>Pterygota</taxon>
        <taxon>Neoptera</taxon>
        <taxon>Endopterygota</taxon>
        <taxon>Coleoptera</taxon>
        <taxon>Polyphaga</taxon>
        <taxon>Cucujiformia</taxon>
        <taxon>Coccinelloidea</taxon>
        <taxon>Coccinellidae</taxon>
        <taxon>Scymninae</taxon>
        <taxon>Scymnini</taxon>
        <taxon>Cryptolaemus</taxon>
    </lineage>
</organism>
<dbReference type="EMBL" id="JABFTP020000185">
    <property type="protein sequence ID" value="KAL3287174.1"/>
    <property type="molecule type" value="Genomic_DNA"/>
</dbReference>
<dbReference type="InterPro" id="IPR037448">
    <property type="entry name" value="Zig-8"/>
</dbReference>
<sequence>MTFKIIKSNVFAEAVAKILDTDEEEPGLIKVKLSSPLRLCCVLHNSITRPQYIFWYHFDTMINYDLEDNASVRHGRQGSELIFPKTEARHQGNYSCVPSNARQASIVVDVHGRYIVYNDETYIHSSHTVPKSWSDDSGKCLKSPMVKTNDSSSCMLEDKLVCSEWRTHFQIGTENWRLP</sequence>
<dbReference type="InterPro" id="IPR003599">
    <property type="entry name" value="Ig_sub"/>
</dbReference>
<dbReference type="InterPro" id="IPR036179">
    <property type="entry name" value="Ig-like_dom_sf"/>
</dbReference>
<dbReference type="Gene3D" id="2.60.40.10">
    <property type="entry name" value="Immunoglobulins"/>
    <property type="match status" value="1"/>
</dbReference>
<evidence type="ECO:0000259" key="1">
    <source>
        <dbReference type="PROSITE" id="PS50835"/>
    </source>
</evidence>
<comment type="caution">
    <text evidence="2">The sequence shown here is derived from an EMBL/GenBank/DDBJ whole genome shotgun (WGS) entry which is preliminary data.</text>
</comment>
<dbReference type="PANTHER" id="PTHR23279:SF37">
    <property type="entry name" value="DEFECTIVE PROBOSCIS EXTENSION RESPONSE 13, ISOFORM B"/>
    <property type="match status" value="1"/>
</dbReference>
<dbReference type="PROSITE" id="PS50835">
    <property type="entry name" value="IG_LIKE"/>
    <property type="match status" value="1"/>
</dbReference>
<reference evidence="2 3" key="1">
    <citation type="journal article" date="2021" name="BMC Biol.">
        <title>Horizontally acquired antibacterial genes associated with adaptive radiation of ladybird beetles.</title>
        <authorList>
            <person name="Li H.S."/>
            <person name="Tang X.F."/>
            <person name="Huang Y.H."/>
            <person name="Xu Z.Y."/>
            <person name="Chen M.L."/>
            <person name="Du X.Y."/>
            <person name="Qiu B.Y."/>
            <person name="Chen P.T."/>
            <person name="Zhang W."/>
            <person name="Slipinski A."/>
            <person name="Escalona H.E."/>
            <person name="Waterhouse R.M."/>
            <person name="Zwick A."/>
            <person name="Pang H."/>
        </authorList>
    </citation>
    <scope>NUCLEOTIDE SEQUENCE [LARGE SCALE GENOMIC DNA]</scope>
    <source>
        <strain evidence="2">SYSU2018</strain>
    </source>
</reference>
<dbReference type="InterPro" id="IPR013783">
    <property type="entry name" value="Ig-like_fold"/>
</dbReference>
<evidence type="ECO:0000313" key="3">
    <source>
        <dbReference type="Proteomes" id="UP001516400"/>
    </source>
</evidence>
<proteinExistence type="predicted"/>
<feature type="domain" description="Ig-like" evidence="1">
    <location>
        <begin position="34"/>
        <end position="107"/>
    </location>
</feature>
<evidence type="ECO:0000313" key="2">
    <source>
        <dbReference type="EMBL" id="KAL3287174.1"/>
    </source>
</evidence>
<dbReference type="Proteomes" id="UP001516400">
    <property type="component" value="Unassembled WGS sequence"/>
</dbReference>
<keyword evidence="3" id="KW-1185">Reference proteome</keyword>
<gene>
    <name evidence="2" type="ORF">HHI36_001653</name>
</gene>